<keyword evidence="2" id="KW-1185">Reference proteome</keyword>
<evidence type="ECO:0000313" key="2">
    <source>
        <dbReference type="Proteomes" id="UP000015104"/>
    </source>
</evidence>
<reference evidence="1" key="2">
    <citation type="submission" date="2015-06" db="UniProtKB">
        <authorList>
            <consortium name="EnsemblMetazoa"/>
        </authorList>
    </citation>
    <scope>IDENTIFICATION</scope>
</reference>
<sequence length="97" mass="11017">MAISGSMVNKWDQPLHLKARLLTTVRSKGRRLIQMATEKIDKEVKKVTTPEGFKIIVTQPTATRFGYLKMLLIEVEEDATNADDIDVDGKKEWKTKA</sequence>
<dbReference type="EnsemblMetazoa" id="tetur13g03640.1">
    <property type="protein sequence ID" value="tetur13g03640.1"/>
    <property type="gene ID" value="tetur13g03640"/>
</dbReference>
<accession>T1KKG4</accession>
<organism evidence="1 2">
    <name type="scientific">Tetranychus urticae</name>
    <name type="common">Two-spotted spider mite</name>
    <dbReference type="NCBI Taxonomy" id="32264"/>
    <lineage>
        <taxon>Eukaryota</taxon>
        <taxon>Metazoa</taxon>
        <taxon>Ecdysozoa</taxon>
        <taxon>Arthropoda</taxon>
        <taxon>Chelicerata</taxon>
        <taxon>Arachnida</taxon>
        <taxon>Acari</taxon>
        <taxon>Acariformes</taxon>
        <taxon>Trombidiformes</taxon>
        <taxon>Prostigmata</taxon>
        <taxon>Eleutherengona</taxon>
        <taxon>Raphignathae</taxon>
        <taxon>Tetranychoidea</taxon>
        <taxon>Tetranychidae</taxon>
        <taxon>Tetranychus</taxon>
    </lineage>
</organism>
<dbReference type="EMBL" id="CAEY01000176">
    <property type="status" value="NOT_ANNOTATED_CDS"/>
    <property type="molecule type" value="Genomic_DNA"/>
</dbReference>
<dbReference type="AlphaFoldDB" id="T1KKG4"/>
<proteinExistence type="predicted"/>
<evidence type="ECO:0000313" key="1">
    <source>
        <dbReference type="EnsemblMetazoa" id="tetur13g03640.1"/>
    </source>
</evidence>
<reference evidence="2" key="1">
    <citation type="submission" date="2011-08" db="EMBL/GenBank/DDBJ databases">
        <authorList>
            <person name="Rombauts S."/>
        </authorList>
    </citation>
    <scope>NUCLEOTIDE SEQUENCE</scope>
    <source>
        <strain evidence="2">London</strain>
    </source>
</reference>
<dbReference type="HOGENOM" id="CLU_2349405_0_0_1"/>
<protein>
    <submittedName>
        <fullName evidence="1">Uncharacterized protein</fullName>
    </submittedName>
</protein>
<dbReference type="Proteomes" id="UP000015104">
    <property type="component" value="Unassembled WGS sequence"/>
</dbReference>
<name>T1KKG4_TETUR</name>